<reference evidence="1 2" key="1">
    <citation type="submission" date="2012-07" db="EMBL/GenBank/DDBJ databases">
        <title>Draft genome sequence of Desulfovibrio magneticus str. Maddingley MBC34 obtained from a metagenomic sequence of a methanogenic enrichment isolated from coal-seam formation water in Victoria, Australia.</title>
        <authorList>
            <person name="Greenfield P."/>
            <person name="Hendry P."/>
            <person name="Li D."/>
            <person name="Rosewarne C.P."/>
            <person name="Tran-Dinh N."/>
            <person name="Elbourne L.D.H."/>
            <person name="Paulsen I.T."/>
            <person name="Midgley D.J."/>
        </authorList>
    </citation>
    <scope>NUCLEOTIDE SEQUENCE [LARGE SCALE GENOMIC DNA]</scope>
    <source>
        <strain evidence="2">Maddingley MBC34</strain>
    </source>
</reference>
<dbReference type="InterPro" id="IPR036770">
    <property type="entry name" value="Ankyrin_rpt-contain_sf"/>
</dbReference>
<dbReference type="InterPro" id="IPR002110">
    <property type="entry name" value="Ankyrin_rpt"/>
</dbReference>
<accession>K6HDT5</accession>
<organism evidence="1 2">
    <name type="scientific">Solidesulfovibrio magneticus str. Maddingley MBC34</name>
    <dbReference type="NCBI Taxonomy" id="1206767"/>
    <lineage>
        <taxon>Bacteria</taxon>
        <taxon>Pseudomonadati</taxon>
        <taxon>Thermodesulfobacteriota</taxon>
        <taxon>Desulfovibrionia</taxon>
        <taxon>Desulfovibrionales</taxon>
        <taxon>Desulfovibrionaceae</taxon>
        <taxon>Solidesulfovibrio</taxon>
    </lineage>
</organism>
<dbReference type="Gene3D" id="3.20.20.60">
    <property type="entry name" value="Phosphoenolpyruvate-binding domains"/>
    <property type="match status" value="2"/>
</dbReference>
<gene>
    <name evidence="1" type="ORF">B193_0634</name>
</gene>
<comment type="caution">
    <text evidence="1">The sequence shown here is derived from an EMBL/GenBank/DDBJ whole genome shotgun (WGS) entry which is preliminary data.</text>
</comment>
<dbReference type="PANTHER" id="PTHR30502:SF0">
    <property type="entry name" value="PHOSPHOENOLPYRUVATE CARBOXYLASE FAMILY PROTEIN"/>
    <property type="match status" value="1"/>
</dbReference>
<dbReference type="PANTHER" id="PTHR30502">
    <property type="entry name" value="2-KETO-3-DEOXY-L-RHAMNONATE ALDOLASE"/>
    <property type="match status" value="1"/>
</dbReference>
<evidence type="ECO:0000313" key="2">
    <source>
        <dbReference type="Proteomes" id="UP000006272"/>
    </source>
</evidence>
<evidence type="ECO:0000313" key="1">
    <source>
        <dbReference type="EMBL" id="EKO40633.1"/>
    </source>
</evidence>
<dbReference type="SUPFAM" id="SSF51621">
    <property type="entry name" value="Phosphoenolpyruvate/pyruvate domain"/>
    <property type="match status" value="1"/>
</dbReference>
<proteinExistence type="predicted"/>
<dbReference type="SUPFAM" id="SSF48403">
    <property type="entry name" value="Ankyrin repeat"/>
    <property type="match status" value="2"/>
</dbReference>
<dbReference type="Gene3D" id="1.25.40.20">
    <property type="entry name" value="Ankyrin repeat-containing domain"/>
    <property type="match status" value="2"/>
</dbReference>
<dbReference type="InterPro" id="IPR050251">
    <property type="entry name" value="HpcH-HpaI_aldolase"/>
</dbReference>
<dbReference type="GO" id="GO:0005737">
    <property type="term" value="C:cytoplasm"/>
    <property type="evidence" value="ECO:0007669"/>
    <property type="project" value="TreeGrafter"/>
</dbReference>
<dbReference type="PATRIC" id="fig|1206767.3.peg.601"/>
<dbReference type="SMART" id="SM00248">
    <property type="entry name" value="ANK"/>
    <property type="match status" value="5"/>
</dbReference>
<protein>
    <submittedName>
        <fullName evidence="1">2,4-dihydroxyhept-2-ene-1,7-dioic acid aldolase</fullName>
    </submittedName>
</protein>
<dbReference type="InterPro" id="IPR040442">
    <property type="entry name" value="Pyrv_kinase-like_dom_sf"/>
</dbReference>
<dbReference type="EMBL" id="ALAO01000058">
    <property type="protein sequence ID" value="EKO40633.1"/>
    <property type="molecule type" value="Genomic_DNA"/>
</dbReference>
<sequence length="1293" mass="139589">MATPTTSGDSSRVYRVNRACLEEESVRLAPDADRFTRELGALAKAYLGALDKQGEVQSLIEHLDPRGFHISLPTGTLTSEDELRSWYREIIATFANPRHTVVALEPCLLGNDSARAKLSIHFEADRRDPDTPAGPRANVTVDRIWELSRIGGGRWVISGQRDQEQPTPEFSKERAREFAVSYLDNLDRRDLQGLLGVLAPQGELNIALNSGEIIEDFPQWLEEIAATFTTSKHRVLGLVPLENADGTIDAHLKIHFTAERIHPGKGRDTAVDFAVERIWTIRPDASGKPRLVSQRPFSLLDLAERVAALDLDGAIDATRRGESEVVRDWLRSAGDPNARGADGFNLFLAAASHGNVEVLRMLLLERVGPHRVNPELELEDPRRPGYRTGILAVHLATQKGDIPSTLLVLSKNPEHLHARIEVNGHTPLLQVAFYGHVALAEAMLGRLAAILPQGADADAQTRRLFTATTLRGINATQLARQFRNKALIDVLAPRDKSSDDERQADTRALLEAIAGGPRNPDAGTPAQQASEEVFRAITSGLAEAGGLTEPECSGAVERIVASIKARCAHPDFDPNRLAGQLLQTPIIAAVTGNNASGGVARLRREIADILLEKGADPDKEERYPMAVDAVIRAAVFNHLSILRRFEEVMGPEAMQAALNHKPAVNGLTALHDSVLRAATGATGYLDQIRWARKLGAAVDIADHTGRTQRDFAAAAFVTPGQKENAAAVWEALQMGVEPPKPYEVFGYDNLTFLTIPRVVMDKGAVWRTLTGRPDAIVKNLDLDGPNALSAECAQNHSFGTMTINRCWPDGRAVLAKEVQAFAAQTRGTPILPIMRFPKSDPCIKELLGAGLFGALIVDPESSEAVRALLRDVYFPQRPSANVTPRPSTAVHPLGKRAVGADNIAQRAFQEYAKMMDTLNEMFIGGITFSQPAAAEVLADLPSLKQIGVRLIEVDRTGIQSALATSLTGERLQGAVEAAVSAIEAAAREAGLVLSGRFCPGQDILDAFGRGYRHITTITERAAHEIAWRGWVPGGKIKGRQPLPREMPIRPPAKDFNDMRRALLNGELVVFGAQTTPDLNNATQLANSGILNSVAIEREHGTWSTEDTLAHIAVLKERTNVMVRLGSALDPEVGTFIEAGVAGLIATAVLNAAEANHFLAAVMEANIETYGANDRRKWAVPVVMMETEGAANDTEQIVAMLKEHQGVCHVGPLDLSASLGAAWGTERYESTLKKIQDTSKAAGVPLVDVLNTLKEALDHGLGMVLAPVGMDAGALNTGIAGTNPLASLQGDNTA</sequence>
<dbReference type="GO" id="GO:0016832">
    <property type="term" value="F:aldehyde-lyase activity"/>
    <property type="evidence" value="ECO:0007669"/>
    <property type="project" value="TreeGrafter"/>
</dbReference>
<dbReference type="Proteomes" id="UP000006272">
    <property type="component" value="Unassembled WGS sequence"/>
</dbReference>
<dbReference type="InterPro" id="IPR015813">
    <property type="entry name" value="Pyrv/PenolPyrv_kinase-like_dom"/>
</dbReference>
<name>K6HDT5_9BACT</name>